<evidence type="ECO:0000313" key="1">
    <source>
        <dbReference type="EMBL" id="CAK5120638.1"/>
    </source>
</evidence>
<protein>
    <submittedName>
        <fullName evidence="1">Uncharacterized protein</fullName>
    </submittedName>
</protein>
<reference evidence="1" key="1">
    <citation type="submission" date="2023-11" db="EMBL/GenBank/DDBJ databases">
        <authorList>
            <person name="Poullet M."/>
        </authorList>
    </citation>
    <scope>NUCLEOTIDE SEQUENCE</scope>
    <source>
        <strain evidence="1">E1834</strain>
    </source>
</reference>
<gene>
    <name evidence="1" type="ORF">MENTE1834_LOCUS46788</name>
</gene>
<organism evidence="1 2">
    <name type="scientific">Meloidogyne enterolobii</name>
    <name type="common">Root-knot nematode worm</name>
    <name type="synonym">Meloidogyne mayaguensis</name>
    <dbReference type="NCBI Taxonomy" id="390850"/>
    <lineage>
        <taxon>Eukaryota</taxon>
        <taxon>Metazoa</taxon>
        <taxon>Ecdysozoa</taxon>
        <taxon>Nematoda</taxon>
        <taxon>Chromadorea</taxon>
        <taxon>Rhabditida</taxon>
        <taxon>Tylenchina</taxon>
        <taxon>Tylenchomorpha</taxon>
        <taxon>Tylenchoidea</taxon>
        <taxon>Meloidogynidae</taxon>
        <taxon>Meloidogyninae</taxon>
        <taxon>Meloidogyne</taxon>
    </lineage>
</organism>
<name>A0ACB1B6W6_MELEN</name>
<keyword evidence="2" id="KW-1185">Reference proteome</keyword>
<accession>A0ACB1B6W6</accession>
<dbReference type="EMBL" id="CAVMJV010000176">
    <property type="protein sequence ID" value="CAK5120638.1"/>
    <property type="molecule type" value="Genomic_DNA"/>
</dbReference>
<comment type="caution">
    <text evidence="1">The sequence shown here is derived from an EMBL/GenBank/DDBJ whole genome shotgun (WGS) entry which is preliminary data.</text>
</comment>
<proteinExistence type="predicted"/>
<evidence type="ECO:0000313" key="2">
    <source>
        <dbReference type="Proteomes" id="UP001497535"/>
    </source>
</evidence>
<sequence length="141" mass="15682">MSTMLIHLVISLFFFNFVSSMDDEFGQSHGNERQSFEGFGNYSGTQYAGFGYPYHNDDQDPPTPRFSNFVESVGSCGTGYESNASVSCIFLIFKQGDPFQITKRVHGLSERGNKGCEISQKEGKSPLKVVKGHLGFKDKMP</sequence>
<dbReference type="Proteomes" id="UP001497535">
    <property type="component" value="Unassembled WGS sequence"/>
</dbReference>